<feature type="non-terminal residue" evidence="1">
    <location>
        <position position="49"/>
    </location>
</feature>
<proteinExistence type="predicted"/>
<accession>A0A392VRK5</accession>
<name>A0A392VRK5_9FABA</name>
<protein>
    <submittedName>
        <fullName evidence="1">Uncharacterized protein</fullName>
    </submittedName>
</protein>
<evidence type="ECO:0000313" key="2">
    <source>
        <dbReference type="Proteomes" id="UP000265520"/>
    </source>
</evidence>
<dbReference type="Proteomes" id="UP000265520">
    <property type="component" value="Unassembled WGS sequence"/>
</dbReference>
<dbReference type="AlphaFoldDB" id="A0A392VRK5"/>
<dbReference type="EMBL" id="LXQA011260714">
    <property type="protein sequence ID" value="MCI91028.1"/>
    <property type="molecule type" value="Genomic_DNA"/>
</dbReference>
<sequence length="49" mass="5160">MSVVEDCNHVLDDVQFKDADESIEAICSGGRICGDGSKTSKGDNIVEDG</sequence>
<reference evidence="1 2" key="1">
    <citation type="journal article" date="2018" name="Front. Plant Sci.">
        <title>Red Clover (Trifolium pratense) and Zigzag Clover (T. medium) - A Picture of Genomic Similarities and Differences.</title>
        <authorList>
            <person name="Dluhosova J."/>
            <person name="Istvanek J."/>
            <person name="Nedelnik J."/>
            <person name="Repkova J."/>
        </authorList>
    </citation>
    <scope>NUCLEOTIDE SEQUENCE [LARGE SCALE GENOMIC DNA]</scope>
    <source>
        <strain evidence="2">cv. 10/8</strain>
        <tissue evidence="1">Leaf</tissue>
    </source>
</reference>
<comment type="caution">
    <text evidence="1">The sequence shown here is derived from an EMBL/GenBank/DDBJ whole genome shotgun (WGS) entry which is preliminary data.</text>
</comment>
<organism evidence="1 2">
    <name type="scientific">Trifolium medium</name>
    <dbReference type="NCBI Taxonomy" id="97028"/>
    <lineage>
        <taxon>Eukaryota</taxon>
        <taxon>Viridiplantae</taxon>
        <taxon>Streptophyta</taxon>
        <taxon>Embryophyta</taxon>
        <taxon>Tracheophyta</taxon>
        <taxon>Spermatophyta</taxon>
        <taxon>Magnoliopsida</taxon>
        <taxon>eudicotyledons</taxon>
        <taxon>Gunneridae</taxon>
        <taxon>Pentapetalae</taxon>
        <taxon>rosids</taxon>
        <taxon>fabids</taxon>
        <taxon>Fabales</taxon>
        <taxon>Fabaceae</taxon>
        <taxon>Papilionoideae</taxon>
        <taxon>50 kb inversion clade</taxon>
        <taxon>NPAAA clade</taxon>
        <taxon>Hologalegina</taxon>
        <taxon>IRL clade</taxon>
        <taxon>Trifolieae</taxon>
        <taxon>Trifolium</taxon>
    </lineage>
</organism>
<keyword evidence="2" id="KW-1185">Reference proteome</keyword>
<evidence type="ECO:0000313" key="1">
    <source>
        <dbReference type="EMBL" id="MCI91028.1"/>
    </source>
</evidence>